<dbReference type="WBParaSite" id="jg20616">
    <property type="protein sequence ID" value="jg20616"/>
    <property type="gene ID" value="jg20616"/>
</dbReference>
<dbReference type="AlphaFoldDB" id="A0A915DKS1"/>
<keyword evidence="1" id="KW-1185">Reference proteome</keyword>
<accession>A0A915DKS1</accession>
<name>A0A915DKS1_9BILA</name>
<sequence>MVRSSGIQRQFKWTYSAYQVDFNGRSDRLWLIHVQRRWTSSAYQWTSSAYQVDFKILQLRWTSTAYQVDSRAAEMDHNGNLMDFQRSSSELWRHMWWTLCVCIVIRGFVSLFSQSRLALTADKVDFVVAQINFQCISSGLKASRVNFNGNSDRLPVHIE</sequence>
<evidence type="ECO:0000313" key="1">
    <source>
        <dbReference type="Proteomes" id="UP000887574"/>
    </source>
</evidence>
<protein>
    <submittedName>
        <fullName evidence="2">Uncharacterized protein</fullName>
    </submittedName>
</protein>
<reference evidence="2" key="1">
    <citation type="submission" date="2022-11" db="UniProtKB">
        <authorList>
            <consortium name="WormBaseParasite"/>
        </authorList>
    </citation>
    <scope>IDENTIFICATION</scope>
</reference>
<dbReference type="Proteomes" id="UP000887574">
    <property type="component" value="Unplaced"/>
</dbReference>
<organism evidence="1 2">
    <name type="scientific">Ditylenchus dipsaci</name>
    <dbReference type="NCBI Taxonomy" id="166011"/>
    <lineage>
        <taxon>Eukaryota</taxon>
        <taxon>Metazoa</taxon>
        <taxon>Ecdysozoa</taxon>
        <taxon>Nematoda</taxon>
        <taxon>Chromadorea</taxon>
        <taxon>Rhabditida</taxon>
        <taxon>Tylenchina</taxon>
        <taxon>Tylenchomorpha</taxon>
        <taxon>Sphaerularioidea</taxon>
        <taxon>Anguinidae</taxon>
        <taxon>Anguininae</taxon>
        <taxon>Ditylenchus</taxon>
    </lineage>
</organism>
<evidence type="ECO:0000313" key="2">
    <source>
        <dbReference type="WBParaSite" id="jg20616"/>
    </source>
</evidence>
<proteinExistence type="predicted"/>